<dbReference type="OrthoDB" id="3625992at2"/>
<evidence type="ECO:0000313" key="1">
    <source>
        <dbReference type="EMBL" id="SEF37644.1"/>
    </source>
</evidence>
<dbReference type="InterPro" id="IPR036894">
    <property type="entry name" value="YbaB-like_sf"/>
</dbReference>
<dbReference type="EMBL" id="FNUJ01000014">
    <property type="protein sequence ID" value="SEF37644.1"/>
    <property type="molecule type" value="Genomic_DNA"/>
</dbReference>
<keyword evidence="1" id="KW-0238">DNA-binding</keyword>
<sequence length="156" mass="16429">MTEKVSPDGTVGATLGARGELVRLWLDPRVLREPDRLAARVLDTLASEAGFDFEPVLQELAGFPALRDSLARFRDELPGVRETAISDDGLISATVSGDGRLADLAVSPRACHGSKALASAIADTVRQAAKAVERRNFATAYELTAPAGSPRGARCG</sequence>
<dbReference type="GO" id="GO:0003677">
    <property type="term" value="F:DNA binding"/>
    <property type="evidence" value="ECO:0007669"/>
    <property type="project" value="UniProtKB-KW"/>
</dbReference>
<dbReference type="Pfam" id="PF02575">
    <property type="entry name" value="YbaB_DNA_bd"/>
    <property type="match status" value="1"/>
</dbReference>
<gene>
    <name evidence="1" type="ORF">SAMN05421837_114205</name>
</gene>
<accession>A0A1H5RHV0</accession>
<dbReference type="Gene3D" id="3.30.1310.10">
    <property type="entry name" value="Nucleoid-associated protein YbaB-like domain"/>
    <property type="match status" value="1"/>
</dbReference>
<dbReference type="AlphaFoldDB" id="A0A1H5RHV0"/>
<dbReference type="RefSeq" id="WP_086683298.1">
    <property type="nucleotide sequence ID" value="NZ_FNUJ01000014.1"/>
</dbReference>
<protein>
    <submittedName>
        <fullName evidence="1">YbaB/EbfC DNA-binding family protein</fullName>
    </submittedName>
</protein>
<keyword evidence="2" id="KW-1185">Reference proteome</keyword>
<dbReference type="Proteomes" id="UP000198878">
    <property type="component" value="Unassembled WGS sequence"/>
</dbReference>
<dbReference type="SUPFAM" id="SSF82607">
    <property type="entry name" value="YbaB-like"/>
    <property type="match status" value="1"/>
</dbReference>
<name>A0A1H5RHV0_9PSEU</name>
<organism evidence="1 2">
    <name type="scientific">Amycolatopsis pretoriensis</name>
    <dbReference type="NCBI Taxonomy" id="218821"/>
    <lineage>
        <taxon>Bacteria</taxon>
        <taxon>Bacillati</taxon>
        <taxon>Actinomycetota</taxon>
        <taxon>Actinomycetes</taxon>
        <taxon>Pseudonocardiales</taxon>
        <taxon>Pseudonocardiaceae</taxon>
        <taxon>Amycolatopsis</taxon>
    </lineage>
</organism>
<reference evidence="2" key="1">
    <citation type="submission" date="2016-10" db="EMBL/GenBank/DDBJ databases">
        <authorList>
            <person name="Varghese N."/>
            <person name="Submissions S."/>
        </authorList>
    </citation>
    <scope>NUCLEOTIDE SEQUENCE [LARGE SCALE GENOMIC DNA]</scope>
    <source>
        <strain evidence="2">DSM 44654</strain>
    </source>
</reference>
<dbReference type="STRING" id="218821.SAMN05421837_114205"/>
<evidence type="ECO:0000313" key="2">
    <source>
        <dbReference type="Proteomes" id="UP000198878"/>
    </source>
</evidence>
<proteinExistence type="predicted"/>
<dbReference type="InterPro" id="IPR004401">
    <property type="entry name" value="YbaB/EbfC"/>
</dbReference>